<evidence type="ECO:0000313" key="11">
    <source>
        <dbReference type="EMBL" id="CAA9478041.1"/>
    </source>
</evidence>
<keyword evidence="2 9" id="KW-0690">Ribosome biogenesis</keyword>
<dbReference type="PROSITE" id="PS01306">
    <property type="entry name" value="UPF0054"/>
    <property type="match status" value="1"/>
</dbReference>
<keyword evidence="7 9" id="KW-0378">Hydrolase</keyword>
<evidence type="ECO:0000256" key="6">
    <source>
        <dbReference type="ARBA" id="ARBA00022759"/>
    </source>
</evidence>
<dbReference type="InterPro" id="IPR023091">
    <property type="entry name" value="MetalPrtase_cat_dom_sf_prd"/>
</dbReference>
<dbReference type="NCBIfam" id="TIGR00043">
    <property type="entry name" value="rRNA maturation RNase YbeY"/>
    <property type="match status" value="1"/>
</dbReference>
<evidence type="ECO:0000256" key="2">
    <source>
        <dbReference type="ARBA" id="ARBA00022517"/>
    </source>
</evidence>
<reference evidence="11" key="1">
    <citation type="submission" date="2020-02" db="EMBL/GenBank/DDBJ databases">
        <authorList>
            <person name="Meier V. D."/>
        </authorList>
    </citation>
    <scope>NUCLEOTIDE SEQUENCE</scope>
    <source>
        <strain evidence="11">AVDCRST_MAG13</strain>
    </source>
</reference>
<gene>
    <name evidence="9" type="primary">ybeY</name>
    <name evidence="11" type="ORF">AVDCRST_MAG13-983</name>
</gene>
<dbReference type="InterPro" id="IPR002036">
    <property type="entry name" value="YbeY"/>
</dbReference>
<keyword evidence="8 9" id="KW-0862">Zinc</keyword>
<dbReference type="InterPro" id="IPR020549">
    <property type="entry name" value="YbeY_CS"/>
</dbReference>
<dbReference type="GO" id="GO:0004222">
    <property type="term" value="F:metalloendopeptidase activity"/>
    <property type="evidence" value="ECO:0007669"/>
    <property type="project" value="InterPro"/>
</dbReference>
<evidence type="ECO:0000256" key="8">
    <source>
        <dbReference type="ARBA" id="ARBA00022833"/>
    </source>
</evidence>
<dbReference type="Pfam" id="PF02130">
    <property type="entry name" value="YbeY"/>
    <property type="match status" value="1"/>
</dbReference>
<feature type="binding site" evidence="9">
    <location>
        <position position="106"/>
    </location>
    <ligand>
        <name>Zn(2+)</name>
        <dbReference type="ChEBI" id="CHEBI:29105"/>
        <note>catalytic</note>
    </ligand>
</feature>
<dbReference type="AlphaFoldDB" id="A0A6J4RUJ8"/>
<dbReference type="GO" id="GO:0005737">
    <property type="term" value="C:cytoplasm"/>
    <property type="evidence" value="ECO:0007669"/>
    <property type="project" value="UniProtKB-SubCell"/>
</dbReference>
<proteinExistence type="inferred from homology"/>
<evidence type="ECO:0000256" key="1">
    <source>
        <dbReference type="ARBA" id="ARBA00010875"/>
    </source>
</evidence>
<protein>
    <recommendedName>
        <fullName evidence="9">Endoribonuclease YbeY</fullName>
        <ecNumber evidence="9">3.1.-.-</ecNumber>
    </recommendedName>
</protein>
<comment type="subcellular location">
    <subcellularLocation>
        <location evidence="9">Cytoplasm</location>
    </subcellularLocation>
</comment>
<keyword evidence="5 9" id="KW-0479">Metal-binding</keyword>
<keyword evidence="3 9" id="KW-0698">rRNA processing</keyword>
<evidence type="ECO:0000256" key="10">
    <source>
        <dbReference type="SAM" id="MobiDB-lite"/>
    </source>
</evidence>
<evidence type="ECO:0000256" key="7">
    <source>
        <dbReference type="ARBA" id="ARBA00022801"/>
    </source>
</evidence>
<feature type="region of interest" description="Disordered" evidence="10">
    <location>
        <begin position="53"/>
        <end position="73"/>
    </location>
</feature>
<keyword evidence="9" id="KW-0963">Cytoplasm</keyword>
<dbReference type="HAMAP" id="MF_00009">
    <property type="entry name" value="Endoribonucl_YbeY"/>
    <property type="match status" value="1"/>
</dbReference>
<feature type="binding site" evidence="9">
    <location>
        <position position="102"/>
    </location>
    <ligand>
        <name>Zn(2+)</name>
        <dbReference type="ChEBI" id="CHEBI:29105"/>
        <note>catalytic</note>
    </ligand>
</feature>
<dbReference type="PANTHER" id="PTHR46986">
    <property type="entry name" value="ENDORIBONUCLEASE YBEY, CHLOROPLASTIC"/>
    <property type="match status" value="1"/>
</dbReference>
<dbReference type="GO" id="GO:0008270">
    <property type="term" value="F:zinc ion binding"/>
    <property type="evidence" value="ECO:0007669"/>
    <property type="project" value="UniProtKB-UniRule"/>
</dbReference>
<keyword evidence="6 9" id="KW-0255">Endonuclease</keyword>
<feature type="binding site" evidence="9">
    <location>
        <position position="112"/>
    </location>
    <ligand>
        <name>Zn(2+)</name>
        <dbReference type="ChEBI" id="CHEBI:29105"/>
        <note>catalytic</note>
    </ligand>
</feature>
<dbReference type="GO" id="GO:0004521">
    <property type="term" value="F:RNA endonuclease activity"/>
    <property type="evidence" value="ECO:0007669"/>
    <property type="project" value="UniProtKB-UniRule"/>
</dbReference>
<keyword evidence="4 9" id="KW-0540">Nuclease</keyword>
<evidence type="ECO:0000256" key="4">
    <source>
        <dbReference type="ARBA" id="ARBA00022722"/>
    </source>
</evidence>
<dbReference type="EMBL" id="CADCVO010000148">
    <property type="protein sequence ID" value="CAA9478041.1"/>
    <property type="molecule type" value="Genomic_DNA"/>
</dbReference>
<accession>A0A6J4RUJ8</accession>
<sequence>MGLDVEVIGSTPGAPPPAEVERLVGLALASAGIADGHVAVEWVEEDRIQELNAEHRGKPEPTDVLSFPIDEDGDVPAGVPRELGDIIICADHTEDLREAVLHGALHLAGMDHETDDGEMLALQAELMSW</sequence>
<evidence type="ECO:0000256" key="9">
    <source>
        <dbReference type="HAMAP-Rule" id="MF_00009"/>
    </source>
</evidence>
<organism evidence="11">
    <name type="scientific">uncultured Solirubrobacteraceae bacterium</name>
    <dbReference type="NCBI Taxonomy" id="1162706"/>
    <lineage>
        <taxon>Bacteria</taxon>
        <taxon>Bacillati</taxon>
        <taxon>Actinomycetota</taxon>
        <taxon>Thermoleophilia</taxon>
        <taxon>Solirubrobacterales</taxon>
        <taxon>Solirubrobacteraceae</taxon>
        <taxon>environmental samples</taxon>
    </lineage>
</organism>
<dbReference type="PANTHER" id="PTHR46986:SF1">
    <property type="entry name" value="ENDORIBONUCLEASE YBEY, CHLOROPLASTIC"/>
    <property type="match status" value="1"/>
</dbReference>
<name>A0A6J4RUJ8_9ACTN</name>
<comment type="similarity">
    <text evidence="1 9">Belongs to the endoribonuclease YbeY family.</text>
</comment>
<dbReference type="SUPFAM" id="SSF55486">
    <property type="entry name" value="Metalloproteases ('zincins'), catalytic domain"/>
    <property type="match status" value="1"/>
</dbReference>
<evidence type="ECO:0000256" key="5">
    <source>
        <dbReference type="ARBA" id="ARBA00022723"/>
    </source>
</evidence>
<comment type="cofactor">
    <cofactor evidence="9">
        <name>Zn(2+)</name>
        <dbReference type="ChEBI" id="CHEBI:29105"/>
    </cofactor>
    <text evidence="9">Binds 1 zinc ion.</text>
</comment>
<dbReference type="GO" id="GO:0006364">
    <property type="term" value="P:rRNA processing"/>
    <property type="evidence" value="ECO:0007669"/>
    <property type="project" value="UniProtKB-UniRule"/>
</dbReference>
<dbReference type="EC" id="3.1.-.-" evidence="9"/>
<evidence type="ECO:0000256" key="3">
    <source>
        <dbReference type="ARBA" id="ARBA00022552"/>
    </source>
</evidence>
<comment type="function">
    <text evidence="9">Single strand-specific metallo-endoribonuclease involved in late-stage 70S ribosome quality control and in maturation of the 3' terminus of the 16S rRNA.</text>
</comment>
<dbReference type="Gene3D" id="3.40.390.30">
    <property type="entry name" value="Metalloproteases ('zincins'), catalytic domain"/>
    <property type="match status" value="1"/>
</dbReference>